<evidence type="ECO:0000313" key="4">
    <source>
        <dbReference type="EMBL" id="KAB8349444.1"/>
    </source>
</evidence>
<reference evidence="4 5" key="1">
    <citation type="submission" date="2019-06" db="EMBL/GenBank/DDBJ databases">
        <title>A chromosomal-level reference genome of Carpinus fangiana (Coryloideae, Betulaceae).</title>
        <authorList>
            <person name="Yang X."/>
            <person name="Wang Z."/>
            <person name="Zhang L."/>
            <person name="Hao G."/>
            <person name="Liu J."/>
            <person name="Yang Y."/>
        </authorList>
    </citation>
    <scope>NUCLEOTIDE SEQUENCE [LARGE SCALE GENOMIC DNA]</scope>
    <source>
        <strain evidence="4">Cfa_2016G</strain>
        <tissue evidence="4">Leaf</tissue>
    </source>
</reference>
<feature type="region of interest" description="Disordered" evidence="2">
    <location>
        <begin position="1"/>
        <end position="88"/>
    </location>
</feature>
<dbReference type="InterPro" id="IPR013087">
    <property type="entry name" value="Znf_C2H2_type"/>
</dbReference>
<evidence type="ECO:0000256" key="1">
    <source>
        <dbReference type="PROSITE-ProRule" id="PRU00042"/>
    </source>
</evidence>
<evidence type="ECO:0000313" key="5">
    <source>
        <dbReference type="Proteomes" id="UP000327013"/>
    </source>
</evidence>
<organism evidence="4 5">
    <name type="scientific">Carpinus fangiana</name>
    <dbReference type="NCBI Taxonomy" id="176857"/>
    <lineage>
        <taxon>Eukaryota</taxon>
        <taxon>Viridiplantae</taxon>
        <taxon>Streptophyta</taxon>
        <taxon>Embryophyta</taxon>
        <taxon>Tracheophyta</taxon>
        <taxon>Spermatophyta</taxon>
        <taxon>Magnoliopsida</taxon>
        <taxon>eudicotyledons</taxon>
        <taxon>Gunneridae</taxon>
        <taxon>Pentapetalae</taxon>
        <taxon>rosids</taxon>
        <taxon>fabids</taxon>
        <taxon>Fagales</taxon>
        <taxon>Betulaceae</taxon>
        <taxon>Carpinus</taxon>
    </lineage>
</organism>
<dbReference type="EMBL" id="VIBQ01000014">
    <property type="protein sequence ID" value="KAB8349444.1"/>
    <property type="molecule type" value="Genomic_DNA"/>
</dbReference>
<keyword evidence="5" id="KW-1185">Reference proteome</keyword>
<protein>
    <recommendedName>
        <fullName evidence="3">C2H2-type domain-containing protein</fullName>
    </recommendedName>
</protein>
<proteinExistence type="predicted"/>
<comment type="caution">
    <text evidence="4">The sequence shown here is derived from an EMBL/GenBank/DDBJ whole genome shotgun (WGS) entry which is preliminary data.</text>
</comment>
<evidence type="ECO:0000256" key="2">
    <source>
        <dbReference type="SAM" id="MobiDB-lite"/>
    </source>
</evidence>
<sequence length="238" mass="26557">MADAMALQQHRSRGDDSQPKTISPKDAVLDYKQDADDSSIPLFPQSRHSSQPQQHAEATSYAPHNGQGSQYSMPQTTFDFGQTSSQMKFEHNGAQYGPISFQPTNSQSSQQSLDFPAHLVSMETTKSEEKHKREDHRSTGHGGPPAASASPSASTMTQAGPHRCDRINPQTGKPCSTIFSRPYDLTRHEDTIHNRQKTKVRCHLCTDEKTFSRSDALTRHMKVVHPTAPWPAKHKKRI</sequence>
<dbReference type="OrthoDB" id="7295497at2759"/>
<keyword evidence="1" id="KW-0479">Metal-binding</keyword>
<gene>
    <name evidence="4" type="ORF">FH972_023471</name>
</gene>
<accession>A0A5N6KVA0</accession>
<dbReference type="Gene3D" id="3.30.160.60">
    <property type="entry name" value="Classic Zinc Finger"/>
    <property type="match status" value="1"/>
</dbReference>
<feature type="region of interest" description="Disordered" evidence="2">
    <location>
        <begin position="124"/>
        <end position="179"/>
    </location>
</feature>
<feature type="compositionally biased region" description="Basic and acidic residues" evidence="2">
    <location>
        <begin position="125"/>
        <end position="138"/>
    </location>
</feature>
<keyword evidence="1" id="KW-0862">Zinc</keyword>
<evidence type="ECO:0000259" key="3">
    <source>
        <dbReference type="PROSITE" id="PS50157"/>
    </source>
</evidence>
<feature type="compositionally biased region" description="Low complexity" evidence="2">
    <location>
        <begin position="44"/>
        <end position="55"/>
    </location>
</feature>
<feature type="compositionally biased region" description="Polar residues" evidence="2">
    <location>
        <begin position="168"/>
        <end position="179"/>
    </location>
</feature>
<dbReference type="PROSITE" id="PS50157">
    <property type="entry name" value="ZINC_FINGER_C2H2_2"/>
    <property type="match status" value="1"/>
</dbReference>
<feature type="compositionally biased region" description="Low complexity" evidence="2">
    <location>
        <begin position="144"/>
        <end position="154"/>
    </location>
</feature>
<dbReference type="Pfam" id="PF00096">
    <property type="entry name" value="zf-C2H2"/>
    <property type="match status" value="1"/>
</dbReference>
<dbReference type="GO" id="GO:0008270">
    <property type="term" value="F:zinc ion binding"/>
    <property type="evidence" value="ECO:0007669"/>
    <property type="project" value="UniProtKB-KW"/>
</dbReference>
<dbReference type="SMART" id="SM00355">
    <property type="entry name" value="ZnF_C2H2"/>
    <property type="match status" value="2"/>
</dbReference>
<dbReference type="Proteomes" id="UP000327013">
    <property type="component" value="Unassembled WGS sequence"/>
</dbReference>
<feature type="domain" description="C2H2-type" evidence="3">
    <location>
        <begin position="162"/>
        <end position="198"/>
    </location>
</feature>
<name>A0A5N6KVA0_9ROSI</name>
<dbReference type="AlphaFoldDB" id="A0A5N6KVA0"/>
<keyword evidence="1" id="KW-0863">Zinc-finger</keyword>
<feature type="compositionally biased region" description="Polar residues" evidence="2">
    <location>
        <begin position="66"/>
        <end position="87"/>
    </location>
</feature>